<sequence>MLLRDTLSKINPVPNYKSVMPQQIKNGVYQIPITGVYIGENGKGDEIYAMQPDNMPCLVPGKSFASDMPVLGMEKLDKSNLPLLKKGDKKPGE</sequence>
<organism evidence="1 2">
    <name type="scientific">Segetibacter aerophilus</name>
    <dbReference type="NCBI Taxonomy" id="670293"/>
    <lineage>
        <taxon>Bacteria</taxon>
        <taxon>Pseudomonadati</taxon>
        <taxon>Bacteroidota</taxon>
        <taxon>Chitinophagia</taxon>
        <taxon>Chitinophagales</taxon>
        <taxon>Chitinophagaceae</taxon>
        <taxon>Segetibacter</taxon>
    </lineage>
</organism>
<protein>
    <submittedName>
        <fullName evidence="1">Uncharacterized protein</fullName>
    </submittedName>
</protein>
<proteinExistence type="predicted"/>
<evidence type="ECO:0000313" key="2">
    <source>
        <dbReference type="Proteomes" id="UP000321513"/>
    </source>
</evidence>
<comment type="caution">
    <text evidence="1">The sequence shown here is derived from an EMBL/GenBank/DDBJ whole genome shotgun (WGS) entry which is preliminary data.</text>
</comment>
<evidence type="ECO:0000313" key="1">
    <source>
        <dbReference type="EMBL" id="GEO08499.1"/>
    </source>
</evidence>
<dbReference type="Proteomes" id="UP000321513">
    <property type="component" value="Unassembled WGS sequence"/>
</dbReference>
<dbReference type="AlphaFoldDB" id="A0A512B979"/>
<dbReference type="EMBL" id="BJYT01000002">
    <property type="protein sequence ID" value="GEO08499.1"/>
    <property type="molecule type" value="Genomic_DNA"/>
</dbReference>
<gene>
    <name evidence="1" type="ORF">SAE01_09950</name>
</gene>
<reference evidence="1 2" key="1">
    <citation type="submission" date="2019-07" db="EMBL/GenBank/DDBJ databases">
        <title>Whole genome shotgun sequence of Segetibacter aerophilus NBRC 106135.</title>
        <authorList>
            <person name="Hosoyama A."/>
            <person name="Uohara A."/>
            <person name="Ohji S."/>
            <person name="Ichikawa N."/>
        </authorList>
    </citation>
    <scope>NUCLEOTIDE SEQUENCE [LARGE SCALE GENOMIC DNA]</scope>
    <source>
        <strain evidence="1 2">NBRC 106135</strain>
    </source>
</reference>
<name>A0A512B979_9BACT</name>
<keyword evidence="2" id="KW-1185">Reference proteome</keyword>
<accession>A0A512B979</accession>